<protein>
    <submittedName>
        <fullName evidence="2">Dual oxidase maturation factor 1</fullName>
    </submittedName>
</protein>
<dbReference type="Proteomes" id="UP000887579">
    <property type="component" value="Unplaced"/>
</dbReference>
<sequence length="462" mass="52419">MVEGWFSAYRDGGNPTYHASTLYQPLNVNIRTVIVFLLFVVPYIAFIIILPGMREKRFSSFFTITHHLIVGTLLMVALALPYWNVGSNVIVSQFRAYSDLRHEARLGVSVGLTGFNVSLNYIKTLNSKDPYMYRGMYFNERYTMDGVTEMQEELQGAYDQGLPYPFLKVLEYFSVNAGSFCWGREYRKAGYYTDALLWFSFSLWLLQCILLFLLPHQYSKVGLLTGCFILLGVLIYVILGPNQLHIPFVGSDGQKILISMRYGCCFYLAIVAGVMSIIHSFTLCVLQYFRLYALDTILSSKLDEDVSPKCRWGNNSKKQCNDQLSACSDVSTYVSEEGRSTPQYNEIKIPSSTTASTKEEEFKQYDNLECQIADEEITIPPPTICHKKQKSSQSHDSGASNETKCTVAEISSLEFDGISEKSVEVQLQRQRKDSIGSVDPKEFEETNSPAFSRRNFTLPLSH</sequence>
<organism evidence="1 2">
    <name type="scientific">Panagrolaimus sp. ES5</name>
    <dbReference type="NCBI Taxonomy" id="591445"/>
    <lineage>
        <taxon>Eukaryota</taxon>
        <taxon>Metazoa</taxon>
        <taxon>Ecdysozoa</taxon>
        <taxon>Nematoda</taxon>
        <taxon>Chromadorea</taxon>
        <taxon>Rhabditida</taxon>
        <taxon>Tylenchina</taxon>
        <taxon>Panagrolaimomorpha</taxon>
        <taxon>Panagrolaimoidea</taxon>
        <taxon>Panagrolaimidae</taxon>
        <taxon>Panagrolaimus</taxon>
    </lineage>
</organism>
<evidence type="ECO:0000313" key="1">
    <source>
        <dbReference type="Proteomes" id="UP000887579"/>
    </source>
</evidence>
<dbReference type="WBParaSite" id="ES5_v2.g10499.t1">
    <property type="protein sequence ID" value="ES5_v2.g10499.t1"/>
    <property type="gene ID" value="ES5_v2.g10499"/>
</dbReference>
<proteinExistence type="predicted"/>
<reference evidence="2" key="1">
    <citation type="submission" date="2022-11" db="UniProtKB">
        <authorList>
            <consortium name="WormBaseParasite"/>
        </authorList>
    </citation>
    <scope>IDENTIFICATION</scope>
</reference>
<accession>A0AC34F0M4</accession>
<name>A0AC34F0M4_9BILA</name>
<evidence type="ECO:0000313" key="2">
    <source>
        <dbReference type="WBParaSite" id="ES5_v2.g10499.t1"/>
    </source>
</evidence>